<dbReference type="OrthoDB" id="9809338at2"/>
<protein>
    <submittedName>
        <fullName evidence="7">Helix-turn-helix transcriptional regulator</fullName>
    </submittedName>
</protein>
<accession>A0A5R9QRX3</accession>
<reference evidence="7 8" key="1">
    <citation type="submission" date="2019-04" db="EMBL/GenBank/DDBJ databases">
        <authorList>
            <person name="Li M."/>
        </authorList>
    </citation>
    <scope>NUCLEOTIDE SEQUENCE [LARGE SCALE GENOMIC DNA]</scope>
    <source>
        <strain evidence="7 8">LAM1902</strain>
    </source>
</reference>
<dbReference type="GO" id="GO:0003700">
    <property type="term" value="F:DNA-binding transcription factor activity"/>
    <property type="evidence" value="ECO:0007669"/>
    <property type="project" value="InterPro"/>
</dbReference>
<evidence type="ECO:0000256" key="5">
    <source>
        <dbReference type="SAM" id="MobiDB-lite"/>
    </source>
</evidence>
<evidence type="ECO:0000256" key="2">
    <source>
        <dbReference type="ARBA" id="ARBA00023125"/>
    </source>
</evidence>
<dbReference type="InterPro" id="IPR018060">
    <property type="entry name" value="HTH_AraC"/>
</dbReference>
<feature type="compositionally biased region" description="Polar residues" evidence="5">
    <location>
        <begin position="7"/>
        <end position="16"/>
    </location>
</feature>
<dbReference type="GO" id="GO:0043565">
    <property type="term" value="F:sequence-specific DNA binding"/>
    <property type="evidence" value="ECO:0007669"/>
    <property type="project" value="InterPro"/>
</dbReference>
<organism evidence="7 8">
    <name type="scientific">Pseudomonas nicosulfuronedens</name>
    <dbReference type="NCBI Taxonomy" id="2571105"/>
    <lineage>
        <taxon>Bacteria</taxon>
        <taxon>Pseudomonadati</taxon>
        <taxon>Pseudomonadota</taxon>
        <taxon>Gammaproteobacteria</taxon>
        <taxon>Pseudomonadales</taxon>
        <taxon>Pseudomonadaceae</taxon>
        <taxon>Pseudomonas</taxon>
    </lineage>
</organism>
<comment type="caution">
    <text evidence="7">The sequence shown here is derived from an EMBL/GenBank/DDBJ whole genome shotgun (WGS) entry which is preliminary data.</text>
</comment>
<comment type="function">
    <text evidence="4">Regulatory protein of the TOL plasmid xyl operons. XylS activates the xylXYZLTEGFJQKIH operon required for the degradation of toluene, m-xylene and p-xylene.</text>
</comment>
<dbReference type="InterPro" id="IPR009057">
    <property type="entry name" value="Homeodomain-like_sf"/>
</dbReference>
<dbReference type="AlphaFoldDB" id="A0A5R9QRX3"/>
<keyword evidence="2" id="KW-0238">DNA-binding</keyword>
<evidence type="ECO:0000259" key="6">
    <source>
        <dbReference type="PROSITE" id="PS01124"/>
    </source>
</evidence>
<keyword evidence="1" id="KW-0805">Transcription regulation</keyword>
<dbReference type="PROSITE" id="PS01124">
    <property type="entry name" value="HTH_ARAC_FAMILY_2"/>
    <property type="match status" value="1"/>
</dbReference>
<dbReference type="PANTHER" id="PTHR46796">
    <property type="entry name" value="HTH-TYPE TRANSCRIPTIONAL ACTIVATOR RHAS-RELATED"/>
    <property type="match status" value="1"/>
</dbReference>
<proteinExistence type="predicted"/>
<dbReference type="Pfam" id="PF12833">
    <property type="entry name" value="HTH_18"/>
    <property type="match status" value="1"/>
</dbReference>
<keyword evidence="8" id="KW-1185">Reference proteome</keyword>
<dbReference type="RefSeq" id="WP_138525644.1">
    <property type="nucleotide sequence ID" value="NZ_JAOCBK010000007.1"/>
</dbReference>
<dbReference type="Gene3D" id="1.10.10.60">
    <property type="entry name" value="Homeodomain-like"/>
    <property type="match status" value="2"/>
</dbReference>
<keyword evidence="3" id="KW-0804">Transcription</keyword>
<dbReference type="SUPFAM" id="SSF46689">
    <property type="entry name" value="Homeodomain-like"/>
    <property type="match status" value="2"/>
</dbReference>
<dbReference type="Proteomes" id="UP000306635">
    <property type="component" value="Unassembled WGS sequence"/>
</dbReference>
<feature type="domain" description="HTH araC/xylS-type" evidence="6">
    <location>
        <begin position="176"/>
        <end position="274"/>
    </location>
</feature>
<dbReference type="EMBL" id="SWDV01000033">
    <property type="protein sequence ID" value="TLX72472.1"/>
    <property type="molecule type" value="Genomic_DNA"/>
</dbReference>
<name>A0A5R9QRX3_9PSED</name>
<feature type="region of interest" description="Disordered" evidence="5">
    <location>
        <begin position="1"/>
        <end position="20"/>
    </location>
</feature>
<dbReference type="PANTHER" id="PTHR46796:SF14">
    <property type="entry name" value="TRANSCRIPTIONAL REGULATORY PROTEIN"/>
    <property type="match status" value="1"/>
</dbReference>
<evidence type="ECO:0000256" key="1">
    <source>
        <dbReference type="ARBA" id="ARBA00023015"/>
    </source>
</evidence>
<evidence type="ECO:0000256" key="3">
    <source>
        <dbReference type="ARBA" id="ARBA00023163"/>
    </source>
</evidence>
<dbReference type="InterPro" id="IPR050204">
    <property type="entry name" value="AraC_XylS_family_regulators"/>
</dbReference>
<evidence type="ECO:0000313" key="7">
    <source>
        <dbReference type="EMBL" id="TLX72472.1"/>
    </source>
</evidence>
<evidence type="ECO:0000256" key="4">
    <source>
        <dbReference type="ARBA" id="ARBA00037345"/>
    </source>
</evidence>
<gene>
    <name evidence="7" type="ORF">FAS41_22605</name>
</gene>
<evidence type="ECO:0000313" key="8">
    <source>
        <dbReference type="Proteomes" id="UP000306635"/>
    </source>
</evidence>
<sequence>MSPPPASQSYSIQRNRNLAPDPQQVLEIPGSDGFAIIVQLQDFPAHRLWRGSQLAYNGGHRQGSSSIANLGAELRCQHMAAYDNVRLGLPRSSLDELFREEGIRGHANLNSAQDILDPVIYHLAQALLPTLERPAEGNRLFIDQVMLALALHIGPRYGNASQPTRGHTGLTPWQLRRAKELLAHHLTDGLSLEQLARECSLSRSHFSRAFRQSTGVNPQDWRLQMRVDKAKELLLHSDLELARISQDCGFADQSHMSRVFQRVTGSPPARWRRASRFARDCPTDQ</sequence>
<dbReference type="SMART" id="SM00342">
    <property type="entry name" value="HTH_ARAC"/>
    <property type="match status" value="1"/>
</dbReference>